<sequence>MIFPAVTSLDWNRTGSVLATGCFDGAVRLWTQTGHLRNTLEAQKGPISALRWNYNGDYLISSSVDKSVVAWDLRNTTASKAAIAQQFSVHNTSVVDISWVSYDSFISCSTDKTIKLCEIGMEGSRKTFLGHTDDINAVSYNHNCNRFASCSDDRTVKIWSVNESFPVADLTDHTLEIYSMRWNPQGTNIASASFDTTVKLWDVQRQNCLHTWENIGKPSQCVAFSPDGKYMCIGGSCRSLFIYDLRSYTLVKTFITENALTGFSEVCWNVSGEKLTGICSDGSIMLFDTRFLGLIR</sequence>
<evidence type="ECO:0000256" key="2">
    <source>
        <dbReference type="ARBA" id="ARBA00022574"/>
    </source>
</evidence>
<dbReference type="Proteomes" id="UP000835052">
    <property type="component" value="Unassembled WGS sequence"/>
</dbReference>
<gene>
    <name evidence="7" type="ORF">CAUJ_LOCUS6398</name>
</gene>
<comment type="subcellular location">
    <subcellularLocation>
        <location evidence="1">Nucleus</location>
    </subcellularLocation>
</comment>
<evidence type="ECO:0000313" key="7">
    <source>
        <dbReference type="EMBL" id="CAD6190479.1"/>
    </source>
</evidence>
<dbReference type="AlphaFoldDB" id="A0A8S1H465"/>
<evidence type="ECO:0000313" key="8">
    <source>
        <dbReference type="Proteomes" id="UP000835052"/>
    </source>
</evidence>
<dbReference type="PROSITE" id="PS00678">
    <property type="entry name" value="WD_REPEATS_1"/>
    <property type="match status" value="2"/>
</dbReference>
<keyword evidence="2 6" id="KW-0853">WD repeat</keyword>
<dbReference type="InterPro" id="IPR036322">
    <property type="entry name" value="WD40_repeat_dom_sf"/>
</dbReference>
<dbReference type="InterPro" id="IPR019775">
    <property type="entry name" value="WD40_repeat_CS"/>
</dbReference>
<dbReference type="PRINTS" id="PR00320">
    <property type="entry name" value="GPROTEINBRPT"/>
</dbReference>
<dbReference type="Gene3D" id="2.130.10.10">
    <property type="entry name" value="YVTN repeat-like/Quinoprotein amine dehydrogenase"/>
    <property type="match status" value="1"/>
</dbReference>
<feature type="repeat" description="WD" evidence="6">
    <location>
        <begin position="170"/>
        <end position="211"/>
    </location>
</feature>
<evidence type="ECO:0000256" key="6">
    <source>
        <dbReference type="PROSITE-ProRule" id="PRU00221"/>
    </source>
</evidence>
<dbReference type="GO" id="GO:0006357">
    <property type="term" value="P:regulation of transcription by RNA polymerase II"/>
    <property type="evidence" value="ECO:0007669"/>
    <property type="project" value="TreeGrafter"/>
</dbReference>
<dbReference type="Pfam" id="PF00400">
    <property type="entry name" value="WD40"/>
    <property type="match status" value="6"/>
</dbReference>
<feature type="repeat" description="WD" evidence="6">
    <location>
        <begin position="6"/>
        <end position="30"/>
    </location>
</feature>
<comment type="caution">
    <text evidence="7">The sequence shown here is derived from an EMBL/GenBank/DDBJ whole genome shotgun (WGS) entry which is preliminary data.</text>
</comment>
<dbReference type="SUPFAM" id="SSF50978">
    <property type="entry name" value="WD40 repeat-like"/>
    <property type="match status" value="1"/>
</dbReference>
<feature type="repeat" description="WD" evidence="6">
    <location>
        <begin position="40"/>
        <end position="81"/>
    </location>
</feature>
<accession>A0A8S1H465</accession>
<dbReference type="PANTHER" id="PTHR22846:SF2">
    <property type="entry name" value="F-BOX-LIKE_WD REPEAT-CONTAINING PROTEIN EBI"/>
    <property type="match status" value="1"/>
</dbReference>
<dbReference type="SMART" id="SM00320">
    <property type="entry name" value="WD40"/>
    <property type="match status" value="7"/>
</dbReference>
<evidence type="ECO:0000256" key="4">
    <source>
        <dbReference type="ARBA" id="ARBA00023242"/>
    </source>
</evidence>
<dbReference type="CDD" id="cd00200">
    <property type="entry name" value="WD40"/>
    <property type="match status" value="1"/>
</dbReference>
<dbReference type="OrthoDB" id="1367865at2759"/>
<evidence type="ECO:0000256" key="3">
    <source>
        <dbReference type="ARBA" id="ARBA00022737"/>
    </source>
</evidence>
<dbReference type="PROSITE" id="PS50082">
    <property type="entry name" value="WD_REPEATS_2"/>
    <property type="match status" value="4"/>
</dbReference>
<keyword evidence="3" id="KW-0677">Repeat</keyword>
<dbReference type="GO" id="GO:0000118">
    <property type="term" value="C:histone deacetylase complex"/>
    <property type="evidence" value="ECO:0007669"/>
    <property type="project" value="TreeGrafter"/>
</dbReference>
<evidence type="ECO:0000256" key="5">
    <source>
        <dbReference type="ARBA" id="ARBA00025741"/>
    </source>
</evidence>
<feature type="repeat" description="WD" evidence="6">
    <location>
        <begin position="128"/>
        <end position="169"/>
    </location>
</feature>
<evidence type="ECO:0000256" key="1">
    <source>
        <dbReference type="ARBA" id="ARBA00004123"/>
    </source>
</evidence>
<dbReference type="InterPro" id="IPR020472">
    <property type="entry name" value="WD40_PAC1"/>
</dbReference>
<keyword evidence="8" id="KW-1185">Reference proteome</keyword>
<name>A0A8S1H465_9PELO</name>
<dbReference type="InterPro" id="IPR015943">
    <property type="entry name" value="WD40/YVTN_repeat-like_dom_sf"/>
</dbReference>
<organism evidence="7 8">
    <name type="scientific">Caenorhabditis auriculariae</name>
    <dbReference type="NCBI Taxonomy" id="2777116"/>
    <lineage>
        <taxon>Eukaryota</taxon>
        <taxon>Metazoa</taxon>
        <taxon>Ecdysozoa</taxon>
        <taxon>Nematoda</taxon>
        <taxon>Chromadorea</taxon>
        <taxon>Rhabditida</taxon>
        <taxon>Rhabditina</taxon>
        <taxon>Rhabditomorpha</taxon>
        <taxon>Rhabditoidea</taxon>
        <taxon>Rhabditidae</taxon>
        <taxon>Peloderinae</taxon>
        <taxon>Caenorhabditis</taxon>
    </lineage>
</organism>
<dbReference type="InterPro" id="IPR045183">
    <property type="entry name" value="Ebi-like"/>
</dbReference>
<proteinExistence type="inferred from homology"/>
<keyword evidence="4" id="KW-0539">Nucleus</keyword>
<dbReference type="PANTHER" id="PTHR22846">
    <property type="entry name" value="WD40 REPEAT PROTEIN"/>
    <property type="match status" value="1"/>
</dbReference>
<dbReference type="PROSITE" id="PS50294">
    <property type="entry name" value="WD_REPEATS_REGION"/>
    <property type="match status" value="3"/>
</dbReference>
<comment type="similarity">
    <text evidence="5">Belongs to the WD repeat EBI family.</text>
</comment>
<dbReference type="InterPro" id="IPR001680">
    <property type="entry name" value="WD40_rpt"/>
</dbReference>
<dbReference type="EMBL" id="CAJGYM010000016">
    <property type="protein sequence ID" value="CAD6190479.1"/>
    <property type="molecule type" value="Genomic_DNA"/>
</dbReference>
<protein>
    <submittedName>
        <fullName evidence="7">Uncharacterized protein</fullName>
    </submittedName>
</protein>
<reference evidence="7" key="1">
    <citation type="submission" date="2020-10" db="EMBL/GenBank/DDBJ databases">
        <authorList>
            <person name="Kikuchi T."/>
        </authorList>
    </citation>
    <scope>NUCLEOTIDE SEQUENCE</scope>
    <source>
        <strain evidence="7">NKZ352</strain>
    </source>
</reference>
<dbReference type="GO" id="GO:0003714">
    <property type="term" value="F:transcription corepressor activity"/>
    <property type="evidence" value="ECO:0007669"/>
    <property type="project" value="InterPro"/>
</dbReference>